<feature type="compositionally biased region" description="Low complexity" evidence="1">
    <location>
        <begin position="19"/>
        <end position="29"/>
    </location>
</feature>
<dbReference type="Proteomes" id="UP001202134">
    <property type="component" value="Unassembled WGS sequence"/>
</dbReference>
<proteinExistence type="predicted"/>
<evidence type="ECO:0000256" key="2">
    <source>
        <dbReference type="SAM" id="SignalP"/>
    </source>
</evidence>
<protein>
    <recommendedName>
        <fullName evidence="5">Lipoprotein</fullName>
    </recommendedName>
</protein>
<comment type="caution">
    <text evidence="3">The sequence shown here is derived from an EMBL/GenBank/DDBJ whole genome shotgun (WGS) entry which is preliminary data.</text>
</comment>
<evidence type="ECO:0008006" key="5">
    <source>
        <dbReference type="Google" id="ProtNLM"/>
    </source>
</evidence>
<evidence type="ECO:0000313" key="4">
    <source>
        <dbReference type="Proteomes" id="UP001202134"/>
    </source>
</evidence>
<feature type="non-terminal residue" evidence="3">
    <location>
        <position position="159"/>
    </location>
</feature>
<feature type="region of interest" description="Disordered" evidence="1">
    <location>
        <begin position="19"/>
        <end position="123"/>
    </location>
</feature>
<gene>
    <name evidence="3" type="ORF">L2737_17845</name>
</gene>
<feature type="signal peptide" evidence="2">
    <location>
        <begin position="1"/>
        <end position="22"/>
    </location>
</feature>
<organism evidence="3 4">
    <name type="scientific">Shewanella electrodiphila</name>
    <dbReference type="NCBI Taxonomy" id="934143"/>
    <lineage>
        <taxon>Bacteria</taxon>
        <taxon>Pseudomonadati</taxon>
        <taxon>Pseudomonadota</taxon>
        <taxon>Gammaproteobacteria</taxon>
        <taxon>Alteromonadales</taxon>
        <taxon>Shewanellaceae</taxon>
        <taxon>Shewanella</taxon>
    </lineage>
</organism>
<name>A0ABT0KUV3_9GAMM</name>
<dbReference type="PROSITE" id="PS51257">
    <property type="entry name" value="PROKAR_LIPOPROTEIN"/>
    <property type="match status" value="1"/>
</dbReference>
<keyword evidence="4" id="KW-1185">Reference proteome</keyword>
<evidence type="ECO:0000256" key="1">
    <source>
        <dbReference type="SAM" id="MobiDB-lite"/>
    </source>
</evidence>
<keyword evidence="2" id="KW-0732">Signal</keyword>
<accession>A0ABT0KUV3</accession>
<feature type="chain" id="PRO_5045326298" description="Lipoprotein" evidence="2">
    <location>
        <begin position="23"/>
        <end position="159"/>
    </location>
</feature>
<reference evidence="3 4" key="1">
    <citation type="submission" date="2022-01" db="EMBL/GenBank/DDBJ databases">
        <title>Whole genome-based taxonomy of the Shewanellaceae.</title>
        <authorList>
            <person name="Martin-Rodriguez A.J."/>
        </authorList>
    </citation>
    <scope>NUCLEOTIDE SEQUENCE [LARGE SCALE GENOMIC DNA]</scope>
    <source>
        <strain evidence="3 4">DSM 24955</strain>
    </source>
</reference>
<sequence>MKVKLIATLVSAALMTACSSTSSSGGHSSPAPELPVSPEMVNPIEDSKPGQGPEGNPTTPDLPVASNPIEGAPTTPDLPIASNPIEGVPTAPDLPIASNPIEGAPTTPDLPADLIPDMPTQGEHQIIRNGDTVYVQDTNGDNVLTITKNDNDELVIVDS</sequence>
<dbReference type="EMBL" id="JAKIKU010000011">
    <property type="protein sequence ID" value="MCL1047165.1"/>
    <property type="molecule type" value="Genomic_DNA"/>
</dbReference>
<evidence type="ECO:0000313" key="3">
    <source>
        <dbReference type="EMBL" id="MCL1047165.1"/>
    </source>
</evidence>